<protein>
    <submittedName>
        <fullName evidence="1">Uncharacterized protein</fullName>
    </submittedName>
</protein>
<gene>
    <name evidence="1" type="ORF">PSON_ATCC_30995.1.T0030169</name>
</gene>
<organism evidence="1 2">
    <name type="scientific">Paramecium sonneborni</name>
    <dbReference type="NCBI Taxonomy" id="65129"/>
    <lineage>
        <taxon>Eukaryota</taxon>
        <taxon>Sar</taxon>
        <taxon>Alveolata</taxon>
        <taxon>Ciliophora</taxon>
        <taxon>Intramacronucleata</taxon>
        <taxon>Oligohymenophorea</taxon>
        <taxon>Peniculida</taxon>
        <taxon>Parameciidae</taxon>
        <taxon>Paramecium</taxon>
    </lineage>
</organism>
<proteinExistence type="predicted"/>
<dbReference type="EMBL" id="CAJJDN010000003">
    <property type="protein sequence ID" value="CAD8048333.1"/>
    <property type="molecule type" value="Genomic_DNA"/>
</dbReference>
<keyword evidence="2" id="KW-1185">Reference proteome</keyword>
<dbReference type="AlphaFoldDB" id="A0A8S1JZM5"/>
<reference evidence="1" key="1">
    <citation type="submission" date="2021-01" db="EMBL/GenBank/DDBJ databases">
        <authorList>
            <consortium name="Genoscope - CEA"/>
            <person name="William W."/>
        </authorList>
    </citation>
    <scope>NUCLEOTIDE SEQUENCE</scope>
</reference>
<evidence type="ECO:0000313" key="1">
    <source>
        <dbReference type="EMBL" id="CAD8048333.1"/>
    </source>
</evidence>
<dbReference type="Proteomes" id="UP000692954">
    <property type="component" value="Unassembled WGS sequence"/>
</dbReference>
<name>A0A8S1JZM5_9CILI</name>
<comment type="caution">
    <text evidence="1">The sequence shown here is derived from an EMBL/GenBank/DDBJ whole genome shotgun (WGS) entry which is preliminary data.</text>
</comment>
<accession>A0A8S1JZM5</accession>
<evidence type="ECO:0000313" key="2">
    <source>
        <dbReference type="Proteomes" id="UP000692954"/>
    </source>
</evidence>
<sequence>MIKTRKSMRTMEQQTNEFNEFFIDLQPKKYSSQRQNRKSQKSQNIHFPKIDYSLSKDPFLNTLKVTTLDLVQNFDYMDPNDVTFQLNQMVQQKCFIQQTKPCYRIHQRSLPKQRNTNKQLFDLSKTTRVN</sequence>